<keyword evidence="6" id="KW-0406">Ion transport</keyword>
<keyword evidence="5 9" id="KW-1133">Transmembrane helix</keyword>
<feature type="transmembrane region" description="Helical" evidence="9">
    <location>
        <begin position="80"/>
        <end position="101"/>
    </location>
</feature>
<feature type="region of interest" description="Disordered" evidence="8">
    <location>
        <begin position="1"/>
        <end position="70"/>
    </location>
</feature>
<accession>A0A507FAY3</accession>
<feature type="compositionally biased region" description="Polar residues" evidence="8">
    <location>
        <begin position="50"/>
        <end position="70"/>
    </location>
</feature>
<evidence type="ECO:0000256" key="8">
    <source>
        <dbReference type="SAM" id="MobiDB-lite"/>
    </source>
</evidence>
<evidence type="ECO:0000256" key="3">
    <source>
        <dbReference type="ARBA" id="ARBA00022475"/>
    </source>
</evidence>
<feature type="transmembrane region" description="Helical" evidence="9">
    <location>
        <begin position="141"/>
        <end position="161"/>
    </location>
</feature>
<keyword evidence="2" id="KW-0813">Transport</keyword>
<evidence type="ECO:0000256" key="5">
    <source>
        <dbReference type="ARBA" id="ARBA00022989"/>
    </source>
</evidence>
<evidence type="ECO:0000313" key="10">
    <source>
        <dbReference type="EMBL" id="TPX73354.1"/>
    </source>
</evidence>
<dbReference type="Pfam" id="PF25539">
    <property type="entry name" value="Bestrophin_2"/>
    <property type="match status" value="1"/>
</dbReference>
<keyword evidence="4 9" id="KW-0812">Transmembrane</keyword>
<organism evidence="10 11">
    <name type="scientific">Chytriomyces confervae</name>
    <dbReference type="NCBI Taxonomy" id="246404"/>
    <lineage>
        <taxon>Eukaryota</taxon>
        <taxon>Fungi</taxon>
        <taxon>Fungi incertae sedis</taxon>
        <taxon>Chytridiomycota</taxon>
        <taxon>Chytridiomycota incertae sedis</taxon>
        <taxon>Chytridiomycetes</taxon>
        <taxon>Chytridiales</taxon>
        <taxon>Chytriomycetaceae</taxon>
        <taxon>Chytriomyces</taxon>
    </lineage>
</organism>
<dbReference type="OrthoDB" id="1368at2759"/>
<evidence type="ECO:0000256" key="2">
    <source>
        <dbReference type="ARBA" id="ARBA00022448"/>
    </source>
</evidence>
<dbReference type="GO" id="GO:0005886">
    <property type="term" value="C:plasma membrane"/>
    <property type="evidence" value="ECO:0007669"/>
    <property type="project" value="UniProtKB-SubCell"/>
</dbReference>
<dbReference type="GO" id="GO:0005254">
    <property type="term" value="F:chloride channel activity"/>
    <property type="evidence" value="ECO:0007669"/>
    <property type="project" value="InterPro"/>
</dbReference>
<name>A0A507FAY3_9FUNG</name>
<dbReference type="Proteomes" id="UP000320333">
    <property type="component" value="Unassembled WGS sequence"/>
</dbReference>
<sequence length="488" mass="54265">MSKLEMNPPPTRPTPVRNQSRNWFSASSDDMLWRSSSRGDSALDRDHTRSVSPQSTVPSHSHQVHGVQNNSRSHWDDREYLLVFITFFFVCLAHPSVRTVLRFHQSVIPRIFLYLTAITLWASLVAVFALTQSGFAFLNKLPVSTIFVVTTGVVLSLLLSFRLSTAYDRYWEGRKFWSTIRFQSINIARHIQINIRAKSDSEKTQKGHALSLLTGFSVAVKHWLRKEFLPIYDDLAPHIDSMTFLLANPAPISSPKDSKLASASPQALPITCIIPLDALNHLFSYILSTNQSTFQMVAAFSSLEDAFTQLERIGGTPIPATYAITLDQVLVLYLLALPFQLVTVLGWSSIPATMLAALIMVGLAEISQNIENPFVETFHNLPLDSYCEHVDVCMEYLGSMDFDGETDLRWGEADEILDEDEQVRYAGGMAKSVTQVRVEKKAETVALNGTGIVVADGGAIVADPAPAIIVGDHDVVHKKSSREVRMNA</sequence>
<evidence type="ECO:0000256" key="6">
    <source>
        <dbReference type="ARBA" id="ARBA00023065"/>
    </source>
</evidence>
<proteinExistence type="predicted"/>
<comment type="subcellular location">
    <subcellularLocation>
        <location evidence="1">Cell membrane</location>
        <topology evidence="1">Multi-pass membrane protein</topology>
    </subcellularLocation>
</comment>
<evidence type="ECO:0000256" key="9">
    <source>
        <dbReference type="SAM" id="Phobius"/>
    </source>
</evidence>
<dbReference type="PANTHER" id="PTHR33281:SF19">
    <property type="entry name" value="VOLTAGE-DEPENDENT ANION CHANNEL-FORMING PROTEIN YNEE"/>
    <property type="match status" value="1"/>
</dbReference>
<feature type="transmembrane region" description="Helical" evidence="9">
    <location>
        <begin position="113"/>
        <end position="135"/>
    </location>
</feature>
<comment type="caution">
    <text evidence="10">The sequence shown here is derived from an EMBL/GenBank/DDBJ whole genome shotgun (WGS) entry which is preliminary data.</text>
</comment>
<keyword evidence="11" id="KW-1185">Reference proteome</keyword>
<evidence type="ECO:0000256" key="7">
    <source>
        <dbReference type="ARBA" id="ARBA00023136"/>
    </source>
</evidence>
<gene>
    <name evidence="10" type="ORF">CcCBS67573_g05370</name>
</gene>
<evidence type="ECO:0000256" key="4">
    <source>
        <dbReference type="ARBA" id="ARBA00022692"/>
    </source>
</evidence>
<dbReference type="EMBL" id="QEAP01000191">
    <property type="protein sequence ID" value="TPX73354.1"/>
    <property type="molecule type" value="Genomic_DNA"/>
</dbReference>
<reference evidence="10 11" key="1">
    <citation type="journal article" date="2019" name="Sci. Rep.">
        <title>Comparative genomics of chytrid fungi reveal insights into the obligate biotrophic and pathogenic lifestyle of Synchytrium endobioticum.</title>
        <authorList>
            <person name="van de Vossenberg B.T.L.H."/>
            <person name="Warris S."/>
            <person name="Nguyen H.D.T."/>
            <person name="van Gent-Pelzer M.P.E."/>
            <person name="Joly D.L."/>
            <person name="van de Geest H.C."/>
            <person name="Bonants P.J.M."/>
            <person name="Smith D.S."/>
            <person name="Levesque C.A."/>
            <person name="van der Lee T.A.J."/>
        </authorList>
    </citation>
    <scope>NUCLEOTIDE SEQUENCE [LARGE SCALE GENOMIC DNA]</scope>
    <source>
        <strain evidence="10 11">CBS 675.73</strain>
    </source>
</reference>
<protein>
    <submittedName>
        <fullName evidence="10">Uncharacterized protein</fullName>
    </submittedName>
</protein>
<dbReference type="AlphaFoldDB" id="A0A507FAY3"/>
<keyword evidence="7 9" id="KW-0472">Membrane</keyword>
<keyword evidence="3" id="KW-1003">Cell membrane</keyword>
<dbReference type="InterPro" id="IPR044669">
    <property type="entry name" value="YneE/VCCN1/2-like"/>
</dbReference>
<dbReference type="STRING" id="246404.A0A507FAY3"/>
<evidence type="ECO:0000313" key="11">
    <source>
        <dbReference type="Proteomes" id="UP000320333"/>
    </source>
</evidence>
<dbReference type="PANTHER" id="PTHR33281">
    <property type="entry name" value="UPF0187 PROTEIN YNEE"/>
    <property type="match status" value="1"/>
</dbReference>
<evidence type="ECO:0000256" key="1">
    <source>
        <dbReference type="ARBA" id="ARBA00004651"/>
    </source>
</evidence>
<feature type="compositionally biased region" description="Polar residues" evidence="8">
    <location>
        <begin position="19"/>
        <end position="39"/>
    </location>
</feature>